<dbReference type="SUPFAM" id="SSF103612">
    <property type="entry name" value="SBT domain"/>
    <property type="match status" value="1"/>
</dbReference>
<dbReference type="EMBL" id="OU384168">
    <property type="protein sequence ID" value="CAG7858216.1"/>
    <property type="molecule type" value="mRNA"/>
</dbReference>
<evidence type="ECO:0000256" key="1">
    <source>
        <dbReference type="ARBA" id="ARBA00004123"/>
    </source>
</evidence>
<dbReference type="PROSITE" id="PS51141">
    <property type="entry name" value="ZF_SBP"/>
    <property type="match status" value="1"/>
</dbReference>
<evidence type="ECO:0000256" key="9">
    <source>
        <dbReference type="SAM" id="MobiDB-lite"/>
    </source>
</evidence>
<dbReference type="GO" id="GO:0005634">
    <property type="term" value="C:nucleus"/>
    <property type="evidence" value="ECO:0007669"/>
    <property type="project" value="UniProtKB-SubCell"/>
</dbReference>
<dbReference type="InterPro" id="IPR044817">
    <property type="entry name" value="SBP-like"/>
</dbReference>
<dbReference type="Pfam" id="PF03110">
    <property type="entry name" value="SBP"/>
    <property type="match status" value="1"/>
</dbReference>
<feature type="region of interest" description="Disordered" evidence="9">
    <location>
        <begin position="602"/>
        <end position="623"/>
    </location>
</feature>
<comment type="subcellular location">
    <subcellularLocation>
        <location evidence="1">Nucleus</location>
    </subcellularLocation>
</comment>
<evidence type="ECO:0000256" key="3">
    <source>
        <dbReference type="ARBA" id="ARBA00022771"/>
    </source>
</evidence>
<evidence type="ECO:0000256" key="5">
    <source>
        <dbReference type="ARBA" id="ARBA00023125"/>
    </source>
</evidence>
<name>A0A916KE06_PICAB</name>
<evidence type="ECO:0000256" key="8">
    <source>
        <dbReference type="PROSITE-ProRule" id="PRU00470"/>
    </source>
</evidence>
<evidence type="ECO:0000259" key="10">
    <source>
        <dbReference type="PROSITE" id="PS51141"/>
    </source>
</evidence>
<feature type="compositionally biased region" description="Polar residues" evidence="9">
    <location>
        <begin position="603"/>
        <end position="623"/>
    </location>
</feature>
<gene>
    <name evidence="11" type="primary">PaSPL1</name>
</gene>
<dbReference type="InterPro" id="IPR036893">
    <property type="entry name" value="SBP_sf"/>
</dbReference>
<proteinExistence type="evidence at transcript level"/>
<dbReference type="PANTHER" id="PTHR31251:SF169">
    <property type="entry name" value="SQUAMOSA PROMOTER-BINDING-LIKE PROTEIN 8"/>
    <property type="match status" value="1"/>
</dbReference>
<evidence type="ECO:0000313" key="11">
    <source>
        <dbReference type="EMBL" id="CAG7858216.1"/>
    </source>
</evidence>
<reference evidence="11" key="1">
    <citation type="submission" date="2021-07" db="EMBL/GenBank/DDBJ databases">
        <authorList>
            <consortium name="Ume Plant Science Centre Bioinformatics Facility"/>
        </authorList>
    </citation>
    <scope>NUCLEOTIDE SEQUENCE</scope>
    <source>
        <tissue evidence="11">Cone</tissue>
    </source>
</reference>
<keyword evidence="7" id="KW-0539">Nucleus</keyword>
<evidence type="ECO:0000256" key="7">
    <source>
        <dbReference type="ARBA" id="ARBA00023242"/>
    </source>
</evidence>
<keyword evidence="2" id="KW-0479">Metal-binding</keyword>
<protein>
    <submittedName>
        <fullName evidence="11">SQUAMOSA BINDING PROTEIN-LIKE1 acrocona mutant allele</fullName>
    </submittedName>
</protein>
<feature type="compositionally biased region" description="Basic and acidic residues" evidence="9">
    <location>
        <begin position="144"/>
        <end position="161"/>
    </location>
</feature>
<sequence length="634" mass="68876">MDWDMKASSSPWDWENIMLFPNRGTDVDKRAQWENETGGGGDTLMDDGSVHNGSVYSPGCGSGSTFGYGSSSRSSVSVDCSLKVETDLCKIKMGSMESSDVEDRNVNFLDLKSQVGSRTDDQERGKSSQKRGNTELNGSKHCRGTNEHQEPQRCSKDSKFKARAGHVEAKDIENTDKNSSALAIPVSACSGESHIGLKLGKRTYFEDISGGGQIRTTPIAVFPGPLATRAKKPHTQSARCQVEGCNTDLTSSKDYHRRHKVCEIHSKSAKVMVAGLEQRFCQQCSRFHVLSEFDDGKRSCRRRLAGHNERRRKPQPDSMAVNSARFAPSFYDNRHTGLLLDASSFMHPRIFSSSVLDDHGDFKLGQGKGTWPKIVKSEDPSMFDGHPQTSGVNRPSFTNALSRQSADRLLQLLQSSKASSVNVLSQGIQHYTHSPANPLTEALSLSFSPGTGVIAGLEVASATQNLLGVSDSGYALSLLSSQSLGSRALGSASLDLATRPGATLEQFMHENHSTMDQISLQGMQHNFSLNSSSQSSTGLISNGYPPPGVNFIDKVQVGSLTPNIGGIGNFETPMHGFLQGQEFRSSQDARSKAVRRTIDLMHRSSQTQGNESQGQSGILQHGNNGSMNNLWNFC</sequence>
<dbReference type="GO" id="GO:0008270">
    <property type="term" value="F:zinc ion binding"/>
    <property type="evidence" value="ECO:0007669"/>
    <property type="project" value="UniProtKB-KW"/>
</dbReference>
<dbReference type="InterPro" id="IPR004333">
    <property type="entry name" value="SBP_dom"/>
</dbReference>
<dbReference type="AlphaFoldDB" id="A0A916KE06"/>
<evidence type="ECO:0000256" key="4">
    <source>
        <dbReference type="ARBA" id="ARBA00022833"/>
    </source>
</evidence>
<feature type="region of interest" description="Disordered" evidence="9">
    <location>
        <begin position="112"/>
        <end position="161"/>
    </location>
</feature>
<keyword evidence="6" id="KW-0804">Transcription</keyword>
<evidence type="ECO:0000256" key="6">
    <source>
        <dbReference type="ARBA" id="ARBA00023163"/>
    </source>
</evidence>
<keyword evidence="5" id="KW-0238">DNA-binding</keyword>
<evidence type="ECO:0000256" key="2">
    <source>
        <dbReference type="ARBA" id="ARBA00022723"/>
    </source>
</evidence>
<keyword evidence="3 8" id="KW-0863">Zinc-finger</keyword>
<keyword evidence="4" id="KW-0862">Zinc</keyword>
<organism evidence="11">
    <name type="scientific">Picea abies</name>
    <name type="common">Norway spruce</name>
    <name type="synonym">Picea excelsa</name>
    <dbReference type="NCBI Taxonomy" id="3329"/>
    <lineage>
        <taxon>Eukaryota</taxon>
        <taxon>Viridiplantae</taxon>
        <taxon>Streptophyta</taxon>
        <taxon>Embryophyta</taxon>
        <taxon>Tracheophyta</taxon>
        <taxon>Spermatophyta</taxon>
        <taxon>Pinopsida</taxon>
        <taxon>Pinidae</taxon>
        <taxon>Conifers I</taxon>
        <taxon>Pinales</taxon>
        <taxon>Pinaceae</taxon>
        <taxon>Picea</taxon>
    </lineage>
</organism>
<dbReference type="GO" id="GO:0003677">
    <property type="term" value="F:DNA binding"/>
    <property type="evidence" value="ECO:0007669"/>
    <property type="project" value="UniProtKB-KW"/>
</dbReference>
<feature type="domain" description="SBP-type" evidence="10">
    <location>
        <begin position="237"/>
        <end position="314"/>
    </location>
</feature>
<dbReference type="FunFam" id="4.10.1100.10:FF:000001">
    <property type="entry name" value="Squamosa promoter-binding-like protein 14"/>
    <property type="match status" value="1"/>
</dbReference>
<dbReference type="Gene3D" id="4.10.1100.10">
    <property type="entry name" value="Transcription factor, SBP-box domain"/>
    <property type="match status" value="1"/>
</dbReference>
<accession>A0A916KE06</accession>
<dbReference type="PANTHER" id="PTHR31251">
    <property type="entry name" value="SQUAMOSA PROMOTER-BINDING-LIKE PROTEIN 4"/>
    <property type="match status" value="1"/>
</dbReference>